<evidence type="ECO:0000256" key="2">
    <source>
        <dbReference type="ARBA" id="ARBA00022801"/>
    </source>
</evidence>
<dbReference type="EMBL" id="LNQN01000001">
    <property type="protein sequence ID" value="KSU85366.1"/>
    <property type="molecule type" value="Genomic_DNA"/>
</dbReference>
<dbReference type="PIRSF" id="PIRSF003230">
    <property type="entry name" value="YbgC"/>
    <property type="match status" value="1"/>
</dbReference>
<name>A0A0V8JDZ1_9BACL</name>
<keyword evidence="2" id="KW-0378">Hydrolase</keyword>
<comment type="similarity">
    <text evidence="1">Belongs to the 4-hydroxybenzoyl-CoA thioesterase family.</text>
</comment>
<gene>
    <name evidence="3" type="ORF">AS030_07630</name>
</gene>
<dbReference type="Proteomes" id="UP000054099">
    <property type="component" value="Unassembled WGS sequence"/>
</dbReference>
<dbReference type="OrthoDB" id="9799036at2"/>
<evidence type="ECO:0000256" key="1">
    <source>
        <dbReference type="ARBA" id="ARBA00005953"/>
    </source>
</evidence>
<dbReference type="PANTHER" id="PTHR31793:SF27">
    <property type="entry name" value="NOVEL THIOESTERASE SUPERFAMILY DOMAIN AND SAPOSIN A-TYPE DOMAIN CONTAINING PROTEIN (0610012H03RIK)"/>
    <property type="match status" value="1"/>
</dbReference>
<dbReference type="AlphaFoldDB" id="A0A0V8JDZ1"/>
<dbReference type="SUPFAM" id="SSF54637">
    <property type="entry name" value="Thioesterase/thiol ester dehydrase-isomerase"/>
    <property type="match status" value="1"/>
</dbReference>
<organism evidence="3 4">
    <name type="scientific">Fictibacillus enclensis</name>
    <dbReference type="NCBI Taxonomy" id="1017270"/>
    <lineage>
        <taxon>Bacteria</taxon>
        <taxon>Bacillati</taxon>
        <taxon>Bacillota</taxon>
        <taxon>Bacilli</taxon>
        <taxon>Bacillales</taxon>
        <taxon>Fictibacillaceae</taxon>
        <taxon>Fictibacillus</taxon>
    </lineage>
</organism>
<dbReference type="Pfam" id="PF13279">
    <property type="entry name" value="4HBT_2"/>
    <property type="match status" value="1"/>
</dbReference>
<reference evidence="3 4" key="1">
    <citation type="journal article" date="2014" name="Antonie Van Leeuwenhoek">
        <title>Fictibacillus enclensis sp. nov., isolated from marine sediment.</title>
        <authorList>
            <person name="Dastager S.G."/>
            <person name="Mawlankar R."/>
            <person name="Srinivasan K."/>
            <person name="Tang S.K."/>
            <person name="Lee J.C."/>
            <person name="Ramana V.V."/>
            <person name="Shouche Y.S."/>
        </authorList>
    </citation>
    <scope>NUCLEOTIDE SEQUENCE [LARGE SCALE GENOMIC DNA]</scope>
    <source>
        <strain evidence="3 4">NIO-1003</strain>
    </source>
</reference>
<keyword evidence="4" id="KW-1185">Reference proteome</keyword>
<dbReference type="CDD" id="cd00586">
    <property type="entry name" value="4HBT"/>
    <property type="match status" value="1"/>
</dbReference>
<evidence type="ECO:0000313" key="3">
    <source>
        <dbReference type="EMBL" id="KSU85366.1"/>
    </source>
</evidence>
<dbReference type="InterPro" id="IPR029069">
    <property type="entry name" value="HotDog_dom_sf"/>
</dbReference>
<protein>
    <submittedName>
        <fullName evidence="3">Thioesterase</fullName>
    </submittedName>
</protein>
<evidence type="ECO:0000313" key="4">
    <source>
        <dbReference type="Proteomes" id="UP000054099"/>
    </source>
</evidence>
<dbReference type="PANTHER" id="PTHR31793">
    <property type="entry name" value="4-HYDROXYBENZOYL-COA THIOESTERASE FAMILY MEMBER"/>
    <property type="match status" value="1"/>
</dbReference>
<accession>A0A0V8JDZ1</accession>
<dbReference type="GO" id="GO:0047617">
    <property type="term" value="F:fatty acyl-CoA hydrolase activity"/>
    <property type="evidence" value="ECO:0007669"/>
    <property type="project" value="TreeGrafter"/>
</dbReference>
<proteinExistence type="inferred from homology"/>
<dbReference type="InterPro" id="IPR050563">
    <property type="entry name" value="4-hydroxybenzoyl-CoA_TE"/>
</dbReference>
<dbReference type="RefSeq" id="WP_061970135.1">
    <property type="nucleotide sequence ID" value="NZ_FMAV01000001.1"/>
</dbReference>
<comment type="caution">
    <text evidence="3">The sequence shown here is derived from an EMBL/GenBank/DDBJ whole genome shotgun (WGS) entry which is preliminary data.</text>
</comment>
<dbReference type="InterPro" id="IPR006684">
    <property type="entry name" value="YbgC/YbaW"/>
</dbReference>
<sequence>MHTIDLTVRFCETDALGHVNNTSYFIYLEEARVKFFESLGFGVSTDEWNFILASTTCDFKTQGYFNDKLTVDTSVSSVGNKSFVLTHEVRRKETKELVAKGSATLVYFDFKAQTTEIIPDELRAALTRHAARLPVESES</sequence>
<dbReference type="Gene3D" id="3.10.129.10">
    <property type="entry name" value="Hotdog Thioesterase"/>
    <property type="match status" value="1"/>
</dbReference>